<evidence type="ECO:0000256" key="1">
    <source>
        <dbReference type="SAM" id="MobiDB-lite"/>
    </source>
</evidence>
<dbReference type="InParanoid" id="A0A251V406"/>
<protein>
    <submittedName>
        <fullName evidence="3">Uncharacterized protein</fullName>
    </submittedName>
</protein>
<dbReference type="AlphaFoldDB" id="A0A251V406"/>
<evidence type="ECO:0000313" key="4">
    <source>
        <dbReference type="Proteomes" id="UP000215914"/>
    </source>
</evidence>
<feature type="region of interest" description="Disordered" evidence="1">
    <location>
        <begin position="14"/>
        <end position="36"/>
    </location>
</feature>
<feature type="compositionally biased region" description="Polar residues" evidence="1">
    <location>
        <begin position="24"/>
        <end position="36"/>
    </location>
</feature>
<dbReference type="Gramene" id="mRNA:HanXRQr2_Chr04g0192411">
    <property type="protein sequence ID" value="mRNA:HanXRQr2_Chr04g0192411"/>
    <property type="gene ID" value="HanXRQr2_Chr04g0192411"/>
</dbReference>
<sequence>MFCSVLKIYNRGRTSYKRTEPNHQGHTSQSSVPQTLATAPSIGASCRMTSSKLTNINTPTKYNSSSDFRILTRSKRGYSL</sequence>
<dbReference type="Proteomes" id="UP000215914">
    <property type="component" value="Chromosome 4"/>
</dbReference>
<gene>
    <name evidence="3" type="ORF">HannXRQ_Chr04g0128611</name>
    <name evidence="2" type="ORF">HanXRQr2_Chr04g0192411</name>
</gene>
<reference evidence="3" key="2">
    <citation type="submission" date="2017-02" db="EMBL/GenBank/DDBJ databases">
        <title>Sunflower complete genome.</title>
        <authorList>
            <person name="Langlade N."/>
            <person name="Munos S."/>
        </authorList>
    </citation>
    <scope>NUCLEOTIDE SEQUENCE [LARGE SCALE GENOMIC DNA]</scope>
    <source>
        <tissue evidence="3">Leaves</tissue>
    </source>
</reference>
<reference evidence="2" key="3">
    <citation type="submission" date="2020-06" db="EMBL/GenBank/DDBJ databases">
        <title>Helianthus annuus Genome sequencing and assembly Release 2.</title>
        <authorList>
            <person name="Gouzy J."/>
            <person name="Langlade N."/>
            <person name="Munos S."/>
        </authorList>
    </citation>
    <scope>NUCLEOTIDE SEQUENCE</scope>
    <source>
        <tissue evidence="2">Leaves</tissue>
    </source>
</reference>
<proteinExistence type="predicted"/>
<keyword evidence="4" id="KW-1185">Reference proteome</keyword>
<dbReference type="EMBL" id="MNCJ02000319">
    <property type="protein sequence ID" value="KAF5812423.1"/>
    <property type="molecule type" value="Genomic_DNA"/>
</dbReference>
<evidence type="ECO:0000313" key="3">
    <source>
        <dbReference type="EMBL" id="OTG30029.1"/>
    </source>
</evidence>
<organism evidence="3 4">
    <name type="scientific">Helianthus annuus</name>
    <name type="common">Common sunflower</name>
    <dbReference type="NCBI Taxonomy" id="4232"/>
    <lineage>
        <taxon>Eukaryota</taxon>
        <taxon>Viridiplantae</taxon>
        <taxon>Streptophyta</taxon>
        <taxon>Embryophyta</taxon>
        <taxon>Tracheophyta</taxon>
        <taxon>Spermatophyta</taxon>
        <taxon>Magnoliopsida</taxon>
        <taxon>eudicotyledons</taxon>
        <taxon>Gunneridae</taxon>
        <taxon>Pentapetalae</taxon>
        <taxon>asterids</taxon>
        <taxon>campanulids</taxon>
        <taxon>Asterales</taxon>
        <taxon>Asteraceae</taxon>
        <taxon>Asteroideae</taxon>
        <taxon>Heliantheae alliance</taxon>
        <taxon>Heliantheae</taxon>
        <taxon>Helianthus</taxon>
    </lineage>
</organism>
<evidence type="ECO:0000313" key="2">
    <source>
        <dbReference type="EMBL" id="KAF5812423.1"/>
    </source>
</evidence>
<name>A0A251V406_HELAN</name>
<accession>A0A251V406</accession>
<dbReference type="EMBL" id="CM007893">
    <property type="protein sequence ID" value="OTG30029.1"/>
    <property type="molecule type" value="Genomic_DNA"/>
</dbReference>
<reference evidence="2 4" key="1">
    <citation type="journal article" date="2017" name="Nature">
        <title>The sunflower genome provides insights into oil metabolism, flowering and Asterid evolution.</title>
        <authorList>
            <person name="Badouin H."/>
            <person name="Gouzy J."/>
            <person name="Grassa C.J."/>
            <person name="Murat F."/>
            <person name="Staton S.E."/>
            <person name="Cottret L."/>
            <person name="Lelandais-Briere C."/>
            <person name="Owens G.L."/>
            <person name="Carrere S."/>
            <person name="Mayjonade B."/>
            <person name="Legrand L."/>
            <person name="Gill N."/>
            <person name="Kane N.C."/>
            <person name="Bowers J.E."/>
            <person name="Hubner S."/>
            <person name="Bellec A."/>
            <person name="Berard A."/>
            <person name="Berges H."/>
            <person name="Blanchet N."/>
            <person name="Boniface M.C."/>
            <person name="Brunel D."/>
            <person name="Catrice O."/>
            <person name="Chaidir N."/>
            <person name="Claudel C."/>
            <person name="Donnadieu C."/>
            <person name="Faraut T."/>
            <person name="Fievet G."/>
            <person name="Helmstetter N."/>
            <person name="King M."/>
            <person name="Knapp S.J."/>
            <person name="Lai Z."/>
            <person name="Le Paslier M.C."/>
            <person name="Lippi Y."/>
            <person name="Lorenzon L."/>
            <person name="Mandel J.R."/>
            <person name="Marage G."/>
            <person name="Marchand G."/>
            <person name="Marquand E."/>
            <person name="Bret-Mestries E."/>
            <person name="Morien E."/>
            <person name="Nambeesan S."/>
            <person name="Nguyen T."/>
            <person name="Pegot-Espagnet P."/>
            <person name="Pouilly N."/>
            <person name="Raftis F."/>
            <person name="Sallet E."/>
            <person name="Schiex T."/>
            <person name="Thomas J."/>
            <person name="Vandecasteele C."/>
            <person name="Vares D."/>
            <person name="Vear F."/>
            <person name="Vautrin S."/>
            <person name="Crespi M."/>
            <person name="Mangin B."/>
            <person name="Burke J.M."/>
            <person name="Salse J."/>
            <person name="Munos S."/>
            <person name="Vincourt P."/>
            <person name="Rieseberg L.H."/>
            <person name="Langlade N.B."/>
        </authorList>
    </citation>
    <scope>NUCLEOTIDE SEQUENCE [LARGE SCALE GENOMIC DNA]</scope>
    <source>
        <strain evidence="4">cv. SF193</strain>
        <tissue evidence="2">Leaves</tissue>
    </source>
</reference>